<keyword evidence="1" id="KW-0732">Signal</keyword>
<dbReference type="EMBL" id="ML996081">
    <property type="protein sequence ID" value="KAF2157459.1"/>
    <property type="molecule type" value="Genomic_DNA"/>
</dbReference>
<dbReference type="OrthoDB" id="3836140at2759"/>
<protein>
    <recommendedName>
        <fullName evidence="4">AA1-like domain-containing protein</fullName>
    </recommendedName>
</protein>
<comment type="caution">
    <text evidence="2">The sequence shown here is derived from an EMBL/GenBank/DDBJ whole genome shotgun (WGS) entry which is preliminary data.</text>
</comment>
<evidence type="ECO:0008006" key="4">
    <source>
        <dbReference type="Google" id="ProtNLM"/>
    </source>
</evidence>
<proteinExistence type="predicted"/>
<accession>A0A9P4JEN0</accession>
<organism evidence="2 3">
    <name type="scientific">Myriangium duriaei CBS 260.36</name>
    <dbReference type="NCBI Taxonomy" id="1168546"/>
    <lineage>
        <taxon>Eukaryota</taxon>
        <taxon>Fungi</taxon>
        <taxon>Dikarya</taxon>
        <taxon>Ascomycota</taxon>
        <taxon>Pezizomycotina</taxon>
        <taxon>Dothideomycetes</taxon>
        <taxon>Dothideomycetidae</taxon>
        <taxon>Myriangiales</taxon>
        <taxon>Myriangiaceae</taxon>
        <taxon>Myriangium</taxon>
    </lineage>
</organism>
<sequence>MRFTTAVSALLAAASFVTAHPVIKSESAATSQVQEQESLKPWLIFSMREQPFEEASLSFTFMDPNTQYTTNCKTSLPMSGFATCDDQKTTFIYGGVSFQFGETWLSIQRPDTFDCSASTTTASPQSLEPNPGCTQRTASGHLNLPNNFWQQPGWNSWVHPESLDVHWGWAS</sequence>
<dbReference type="AlphaFoldDB" id="A0A9P4JEN0"/>
<gene>
    <name evidence="2" type="ORF">K461DRAFT_289774</name>
</gene>
<evidence type="ECO:0000313" key="2">
    <source>
        <dbReference type="EMBL" id="KAF2157459.1"/>
    </source>
</evidence>
<evidence type="ECO:0000313" key="3">
    <source>
        <dbReference type="Proteomes" id="UP000799439"/>
    </source>
</evidence>
<name>A0A9P4JEN0_9PEZI</name>
<feature type="signal peptide" evidence="1">
    <location>
        <begin position="1"/>
        <end position="19"/>
    </location>
</feature>
<feature type="chain" id="PRO_5040204044" description="AA1-like domain-containing protein" evidence="1">
    <location>
        <begin position="20"/>
        <end position="171"/>
    </location>
</feature>
<keyword evidence="3" id="KW-1185">Reference proteome</keyword>
<reference evidence="2" key="1">
    <citation type="journal article" date="2020" name="Stud. Mycol.">
        <title>101 Dothideomycetes genomes: a test case for predicting lifestyles and emergence of pathogens.</title>
        <authorList>
            <person name="Haridas S."/>
            <person name="Albert R."/>
            <person name="Binder M."/>
            <person name="Bloem J."/>
            <person name="Labutti K."/>
            <person name="Salamov A."/>
            <person name="Andreopoulos B."/>
            <person name="Baker S."/>
            <person name="Barry K."/>
            <person name="Bills G."/>
            <person name="Bluhm B."/>
            <person name="Cannon C."/>
            <person name="Castanera R."/>
            <person name="Culley D."/>
            <person name="Daum C."/>
            <person name="Ezra D."/>
            <person name="Gonzalez J."/>
            <person name="Henrissat B."/>
            <person name="Kuo A."/>
            <person name="Liang C."/>
            <person name="Lipzen A."/>
            <person name="Lutzoni F."/>
            <person name="Magnuson J."/>
            <person name="Mondo S."/>
            <person name="Nolan M."/>
            <person name="Ohm R."/>
            <person name="Pangilinan J."/>
            <person name="Park H.-J."/>
            <person name="Ramirez L."/>
            <person name="Alfaro M."/>
            <person name="Sun H."/>
            <person name="Tritt A."/>
            <person name="Yoshinaga Y."/>
            <person name="Zwiers L.-H."/>
            <person name="Turgeon B."/>
            <person name="Goodwin S."/>
            <person name="Spatafora J."/>
            <person name="Crous P."/>
            <person name="Grigoriev I."/>
        </authorList>
    </citation>
    <scope>NUCLEOTIDE SEQUENCE</scope>
    <source>
        <strain evidence="2">CBS 260.36</strain>
    </source>
</reference>
<dbReference type="Proteomes" id="UP000799439">
    <property type="component" value="Unassembled WGS sequence"/>
</dbReference>
<evidence type="ECO:0000256" key="1">
    <source>
        <dbReference type="SAM" id="SignalP"/>
    </source>
</evidence>